<dbReference type="SUPFAM" id="SSF52047">
    <property type="entry name" value="RNI-like"/>
    <property type="match status" value="1"/>
</dbReference>
<comment type="caution">
    <text evidence="1">The sequence shown here is derived from an EMBL/GenBank/DDBJ whole genome shotgun (WGS) entry which is preliminary data.</text>
</comment>
<dbReference type="InterPro" id="IPR032675">
    <property type="entry name" value="LRR_dom_sf"/>
</dbReference>
<reference evidence="1" key="1">
    <citation type="submission" date="2023-03" db="EMBL/GenBank/DDBJ databases">
        <title>Massive genome expansion in bonnet fungi (Mycena s.s.) driven by repeated elements and novel gene families across ecological guilds.</title>
        <authorList>
            <consortium name="Lawrence Berkeley National Laboratory"/>
            <person name="Harder C.B."/>
            <person name="Miyauchi S."/>
            <person name="Viragh M."/>
            <person name="Kuo A."/>
            <person name="Thoen E."/>
            <person name="Andreopoulos B."/>
            <person name="Lu D."/>
            <person name="Skrede I."/>
            <person name="Drula E."/>
            <person name="Henrissat B."/>
            <person name="Morin E."/>
            <person name="Kohler A."/>
            <person name="Barry K."/>
            <person name="LaButti K."/>
            <person name="Morin E."/>
            <person name="Salamov A."/>
            <person name="Lipzen A."/>
            <person name="Mereny Z."/>
            <person name="Hegedus B."/>
            <person name="Baldrian P."/>
            <person name="Stursova M."/>
            <person name="Weitz H."/>
            <person name="Taylor A."/>
            <person name="Grigoriev I.V."/>
            <person name="Nagy L.G."/>
            <person name="Martin F."/>
            <person name="Kauserud H."/>
        </authorList>
    </citation>
    <scope>NUCLEOTIDE SEQUENCE</scope>
    <source>
        <strain evidence="1">CBHHK200</strain>
    </source>
</reference>
<keyword evidence="2" id="KW-1185">Reference proteome</keyword>
<dbReference type="EMBL" id="JARJCM010000879">
    <property type="protein sequence ID" value="KAJ7015791.1"/>
    <property type="molecule type" value="Genomic_DNA"/>
</dbReference>
<evidence type="ECO:0000313" key="1">
    <source>
        <dbReference type="EMBL" id="KAJ7015791.1"/>
    </source>
</evidence>
<proteinExistence type="predicted"/>
<sequence length="492" mass="54753">MIFQELESVSPKATLCRLALVTCRKFTDPAMSLLWQTQDSIIPLLKCLPSHKWEISNGSFVSRFAYLRIRCHSESEDWHRVLAYSKYIKEYNDRYSVPGELDSSVLGSLTISLSPGLLLINVQHLYCTSESALFPKLEFLVGPHVTEIFFSHPGPFWRFAALPLLVSKCPSLRHFATNGPWDDESREWVSASVMYSAQLRTLDVLTLNGEACRHISGLRNLETLDIGSIPEDPFPRAAPPFSGSPFPALRSLNLRADNHKFAMNFMTALHDTPLQTLSVTVDHSTPTNSVVFLSTIPSYISPDHLTSIVYLQQLDYDKVLANPAMYVMTSNDIRPLLAFHNLTEVTLSSSGGFCLDDEFVDAMALAWSDMEYLSIRGGVSNPTIMALHSLSRHCPRLQHLCLTVDASSVEMDHPAGTPRVVQTALTMWNVQGSPINSSVDVAALLSSIFPSISKTYGSIDRDKWNQVEKLVPVYAAIRAHERGLAQIPTVPT</sequence>
<accession>A0AAD6RWJ0</accession>
<gene>
    <name evidence="1" type="ORF">C8F04DRAFT_1365528</name>
</gene>
<dbReference type="Proteomes" id="UP001218188">
    <property type="component" value="Unassembled WGS sequence"/>
</dbReference>
<protein>
    <recommendedName>
        <fullName evidence="3">F-box domain-containing protein</fullName>
    </recommendedName>
</protein>
<name>A0AAD6RWJ0_9AGAR</name>
<organism evidence="1 2">
    <name type="scientific">Mycena alexandri</name>
    <dbReference type="NCBI Taxonomy" id="1745969"/>
    <lineage>
        <taxon>Eukaryota</taxon>
        <taxon>Fungi</taxon>
        <taxon>Dikarya</taxon>
        <taxon>Basidiomycota</taxon>
        <taxon>Agaricomycotina</taxon>
        <taxon>Agaricomycetes</taxon>
        <taxon>Agaricomycetidae</taxon>
        <taxon>Agaricales</taxon>
        <taxon>Marasmiineae</taxon>
        <taxon>Mycenaceae</taxon>
        <taxon>Mycena</taxon>
    </lineage>
</organism>
<dbReference type="AlphaFoldDB" id="A0AAD6RWJ0"/>
<evidence type="ECO:0000313" key="2">
    <source>
        <dbReference type="Proteomes" id="UP001218188"/>
    </source>
</evidence>
<dbReference type="Gene3D" id="3.80.10.10">
    <property type="entry name" value="Ribonuclease Inhibitor"/>
    <property type="match status" value="1"/>
</dbReference>
<evidence type="ECO:0008006" key="3">
    <source>
        <dbReference type="Google" id="ProtNLM"/>
    </source>
</evidence>